<feature type="chain" id="PRO_5030549808" evidence="2">
    <location>
        <begin position="21"/>
        <end position="201"/>
    </location>
</feature>
<evidence type="ECO:0000256" key="2">
    <source>
        <dbReference type="SAM" id="SignalP"/>
    </source>
</evidence>
<evidence type="ECO:0000313" key="3">
    <source>
        <dbReference type="EMBL" id="CAD8368029.1"/>
    </source>
</evidence>
<sequence length="201" mass="21835">MWNAAIVCIGFLARASTAWASRASSHQHEQMQTDASDLGSRFARNLEQFDANLRNMEAGSLVDLVDGVRQEGNVSSDGGRALAPLVRYRSDSNHIERETGDGRRGHCETLEDGDRTGCMLGCNCGVLEQCYPKYSLADGKAEVGTKGINWLKTRVNVGICGKKVLVMVLESTVILAALLGCVVLGRICLQPDEDLSKLDLY</sequence>
<keyword evidence="1" id="KW-0472">Membrane</keyword>
<proteinExistence type="predicted"/>
<dbReference type="AlphaFoldDB" id="A0A7S0AP16"/>
<name>A0A7S0AP16_9DINO</name>
<accession>A0A7S0AP16</accession>
<keyword evidence="1" id="KW-1133">Transmembrane helix</keyword>
<keyword evidence="1" id="KW-0812">Transmembrane</keyword>
<feature type="signal peptide" evidence="2">
    <location>
        <begin position="1"/>
        <end position="20"/>
    </location>
</feature>
<dbReference type="EMBL" id="HBEG01030590">
    <property type="protein sequence ID" value="CAD8368029.1"/>
    <property type="molecule type" value="Transcribed_RNA"/>
</dbReference>
<feature type="transmembrane region" description="Helical" evidence="1">
    <location>
        <begin position="164"/>
        <end position="189"/>
    </location>
</feature>
<protein>
    <submittedName>
        <fullName evidence="3">Uncharacterized protein</fullName>
    </submittedName>
</protein>
<gene>
    <name evidence="3" type="ORF">PBAH0796_LOCUS18672</name>
</gene>
<organism evidence="3">
    <name type="scientific">Pyrodinium bahamense</name>
    <dbReference type="NCBI Taxonomy" id="73915"/>
    <lineage>
        <taxon>Eukaryota</taxon>
        <taxon>Sar</taxon>
        <taxon>Alveolata</taxon>
        <taxon>Dinophyceae</taxon>
        <taxon>Gonyaulacales</taxon>
        <taxon>Pyrocystaceae</taxon>
        <taxon>Pyrodinium</taxon>
    </lineage>
</organism>
<evidence type="ECO:0000256" key="1">
    <source>
        <dbReference type="SAM" id="Phobius"/>
    </source>
</evidence>
<reference evidence="3" key="1">
    <citation type="submission" date="2021-01" db="EMBL/GenBank/DDBJ databases">
        <authorList>
            <person name="Corre E."/>
            <person name="Pelletier E."/>
            <person name="Niang G."/>
            <person name="Scheremetjew M."/>
            <person name="Finn R."/>
            <person name="Kale V."/>
            <person name="Holt S."/>
            <person name="Cochrane G."/>
            <person name="Meng A."/>
            <person name="Brown T."/>
            <person name="Cohen L."/>
        </authorList>
    </citation>
    <scope>NUCLEOTIDE SEQUENCE</scope>
    <source>
        <strain evidence="3">Pbaha01</strain>
    </source>
</reference>
<keyword evidence="2" id="KW-0732">Signal</keyword>